<dbReference type="AlphaFoldDB" id="A0A7H0GLC6"/>
<sequence>MKEMEDWKNNVQQGVGLDSDYYRSAVNVGKNVNESGADVEFSGHSLGGGMASAASRASGRPATTFNSSGLNDGTVAKYGGTVHTPSTENIQAYRIDGDVLTGAQEQSVRGTVGAISTGYAVGVSPVR</sequence>
<dbReference type="InterPro" id="IPR029058">
    <property type="entry name" value="AB_hydrolase_fold"/>
</dbReference>
<name>A0A7H0GLC6_9BURK</name>
<reference evidence="2 3" key="1">
    <citation type="submission" date="2020-08" db="EMBL/GenBank/DDBJ databases">
        <title>Genome sequence of Diaphorobacter aerolatus KACC 16536T.</title>
        <authorList>
            <person name="Hyun D.-W."/>
            <person name="Bae J.-W."/>
        </authorList>
    </citation>
    <scope>NUCLEOTIDE SEQUENCE [LARGE SCALE GENOMIC DNA]</scope>
    <source>
        <strain evidence="2 3">KACC 16536</strain>
    </source>
</reference>
<dbReference type="EMBL" id="CP060783">
    <property type="protein sequence ID" value="QNP49092.1"/>
    <property type="molecule type" value="Genomic_DNA"/>
</dbReference>
<feature type="region of interest" description="Disordered" evidence="1">
    <location>
        <begin position="44"/>
        <end position="74"/>
    </location>
</feature>
<accession>A0A7H0GLC6</accession>
<organism evidence="2 3">
    <name type="scientific">Diaphorobacter aerolatus</name>
    <dbReference type="NCBI Taxonomy" id="1288495"/>
    <lineage>
        <taxon>Bacteria</taxon>
        <taxon>Pseudomonadati</taxon>
        <taxon>Pseudomonadota</taxon>
        <taxon>Betaproteobacteria</taxon>
        <taxon>Burkholderiales</taxon>
        <taxon>Comamonadaceae</taxon>
        <taxon>Diaphorobacter</taxon>
    </lineage>
</organism>
<keyword evidence="3" id="KW-1185">Reference proteome</keyword>
<dbReference type="Pfam" id="PF26363">
    <property type="entry name" value="Phospholipase-like"/>
    <property type="match status" value="1"/>
</dbReference>
<evidence type="ECO:0000313" key="2">
    <source>
        <dbReference type="EMBL" id="QNP49092.1"/>
    </source>
</evidence>
<protein>
    <recommendedName>
        <fullName evidence="4">Phospholipase</fullName>
    </recommendedName>
</protein>
<evidence type="ECO:0008006" key="4">
    <source>
        <dbReference type="Google" id="ProtNLM"/>
    </source>
</evidence>
<gene>
    <name evidence="2" type="ORF">H9K75_02775</name>
</gene>
<feature type="compositionally biased region" description="Low complexity" evidence="1">
    <location>
        <begin position="51"/>
        <end position="62"/>
    </location>
</feature>
<dbReference type="SUPFAM" id="SSF53474">
    <property type="entry name" value="alpha/beta-Hydrolases"/>
    <property type="match status" value="1"/>
</dbReference>
<dbReference type="KEGG" id="daer:H9K75_02775"/>
<dbReference type="Proteomes" id="UP000516028">
    <property type="component" value="Chromosome"/>
</dbReference>
<evidence type="ECO:0000256" key="1">
    <source>
        <dbReference type="SAM" id="MobiDB-lite"/>
    </source>
</evidence>
<proteinExistence type="predicted"/>
<evidence type="ECO:0000313" key="3">
    <source>
        <dbReference type="Proteomes" id="UP000516028"/>
    </source>
</evidence>